<keyword evidence="1" id="KW-0343">GTPase activation</keyword>
<dbReference type="AlphaFoldDB" id="A0A4Y9XXS3"/>
<name>A0A4Y9XXS3_9APHY</name>
<evidence type="ECO:0000313" key="4">
    <source>
        <dbReference type="EMBL" id="TFY54920.1"/>
    </source>
</evidence>
<dbReference type="GO" id="GO:0005829">
    <property type="term" value="C:cytosol"/>
    <property type="evidence" value="ECO:0007669"/>
    <property type="project" value="TreeGrafter"/>
</dbReference>
<keyword evidence="3" id="KW-0677">Repeat</keyword>
<evidence type="ECO:0000313" key="5">
    <source>
        <dbReference type="Proteomes" id="UP000298390"/>
    </source>
</evidence>
<evidence type="ECO:0000256" key="3">
    <source>
        <dbReference type="ARBA" id="ARBA00022737"/>
    </source>
</evidence>
<dbReference type="GO" id="GO:0005634">
    <property type="term" value="C:nucleus"/>
    <property type="evidence" value="ECO:0007669"/>
    <property type="project" value="TreeGrafter"/>
</dbReference>
<dbReference type="InterPro" id="IPR032675">
    <property type="entry name" value="LRR_dom_sf"/>
</dbReference>
<comment type="caution">
    <text evidence="4">The sequence shown here is derived from an EMBL/GenBank/DDBJ whole genome shotgun (WGS) entry which is preliminary data.</text>
</comment>
<organism evidence="4 5">
    <name type="scientific">Rhodofomes roseus</name>
    <dbReference type="NCBI Taxonomy" id="34475"/>
    <lineage>
        <taxon>Eukaryota</taxon>
        <taxon>Fungi</taxon>
        <taxon>Dikarya</taxon>
        <taxon>Basidiomycota</taxon>
        <taxon>Agaricomycotina</taxon>
        <taxon>Agaricomycetes</taxon>
        <taxon>Polyporales</taxon>
        <taxon>Rhodofomes</taxon>
    </lineage>
</organism>
<protein>
    <recommendedName>
        <fullName evidence="6">RNI-like protein</fullName>
    </recommendedName>
</protein>
<dbReference type="Proteomes" id="UP000298390">
    <property type="component" value="Unassembled WGS sequence"/>
</dbReference>
<dbReference type="SMART" id="SM00368">
    <property type="entry name" value="LRR_RI"/>
    <property type="match status" value="4"/>
</dbReference>
<dbReference type="SUPFAM" id="SSF52047">
    <property type="entry name" value="RNI-like"/>
    <property type="match status" value="1"/>
</dbReference>
<dbReference type="PANTHER" id="PTHR24113:SF12">
    <property type="entry name" value="RAN GTPASE-ACTIVATING PROTEIN 1"/>
    <property type="match status" value="1"/>
</dbReference>
<dbReference type="EMBL" id="SEKV01000645">
    <property type="protein sequence ID" value="TFY54920.1"/>
    <property type="molecule type" value="Genomic_DNA"/>
</dbReference>
<dbReference type="GO" id="GO:0006913">
    <property type="term" value="P:nucleocytoplasmic transport"/>
    <property type="evidence" value="ECO:0007669"/>
    <property type="project" value="TreeGrafter"/>
</dbReference>
<dbReference type="PANTHER" id="PTHR24113">
    <property type="entry name" value="RAN GTPASE-ACTIVATING PROTEIN 1"/>
    <property type="match status" value="1"/>
</dbReference>
<accession>A0A4Y9XXS3</accession>
<dbReference type="InterPro" id="IPR027038">
    <property type="entry name" value="RanGap"/>
</dbReference>
<dbReference type="STRING" id="34475.A0A4Y9XXS3"/>
<dbReference type="Gene3D" id="3.80.10.10">
    <property type="entry name" value="Ribonuclease Inhibitor"/>
    <property type="match status" value="1"/>
</dbReference>
<reference evidence="4 5" key="1">
    <citation type="submission" date="2019-01" db="EMBL/GenBank/DDBJ databases">
        <title>Genome sequencing of the rare red list fungi Fomitopsis rosea.</title>
        <authorList>
            <person name="Buettner E."/>
            <person name="Kellner H."/>
        </authorList>
    </citation>
    <scope>NUCLEOTIDE SEQUENCE [LARGE SCALE GENOMIC DNA]</scope>
    <source>
        <strain evidence="4 5">DSM 105464</strain>
    </source>
</reference>
<keyword evidence="2" id="KW-0433">Leucine-rich repeat</keyword>
<proteinExistence type="predicted"/>
<evidence type="ECO:0000256" key="1">
    <source>
        <dbReference type="ARBA" id="ARBA00022468"/>
    </source>
</evidence>
<dbReference type="GO" id="GO:0048471">
    <property type="term" value="C:perinuclear region of cytoplasm"/>
    <property type="evidence" value="ECO:0007669"/>
    <property type="project" value="TreeGrafter"/>
</dbReference>
<dbReference type="GO" id="GO:0005096">
    <property type="term" value="F:GTPase activator activity"/>
    <property type="evidence" value="ECO:0007669"/>
    <property type="project" value="UniProtKB-KW"/>
</dbReference>
<sequence length="440" mass="47918">MDPRVFALSQPATTRRMSVAKVPLSARSHIESLDAGLCSVEGAAEVISDIRARRNVTKLILGHNELGDAGCELLFGFLSTEKGRQYPISEISLNSNGIGDGGLRAIIEYLRENTSLKELFLQNNAFSADPDVATAFAEALNTSQLETLSLTTNTALADEFIARFLPVLDAPHLQEMQLSVLGLTHASAPSIVEYISSPRCRLRALRANGNRLGLRGARTIVRAIHRHNFTLAKARDDSEKELARALQRNRHLREATEREALSLLKYARAVLLKPRSVRAPSASRALVPCTRGGLFSSISLAEPPLLPFRFTSLPIELQLYILSFLAPTLSSAQRIRIYTYASSQATLPPLLPSLSSRGNLPDPTTLPFGGVPMGVGMMLRKRRGYASGCDGVVTGSKPATPGSGRKAEERARWLTMMRCDAFELEEDGDWSEADVLALGV</sequence>
<dbReference type="GO" id="GO:0031267">
    <property type="term" value="F:small GTPase binding"/>
    <property type="evidence" value="ECO:0007669"/>
    <property type="project" value="TreeGrafter"/>
</dbReference>
<evidence type="ECO:0000256" key="2">
    <source>
        <dbReference type="ARBA" id="ARBA00022614"/>
    </source>
</evidence>
<evidence type="ECO:0008006" key="6">
    <source>
        <dbReference type="Google" id="ProtNLM"/>
    </source>
</evidence>
<gene>
    <name evidence="4" type="ORF">EVJ58_g8575</name>
</gene>